<sequence length="107" mass="12010">MVSVSEVWKAWQEGFANKDSSKLSEFFTDDFRFVSTIRDIGKQDALDWTAAGGNPTSIDNLEVLYENDKVAVIYHSANAPNNEGIVMALATKRDGKFSHWRVVRQAV</sequence>
<reference evidence="1" key="1">
    <citation type="submission" date="2018-05" db="EMBL/GenBank/DDBJ databases">
        <authorList>
            <person name="Lanie J.A."/>
            <person name="Ng W.-L."/>
            <person name="Kazmierczak K.M."/>
            <person name="Andrzejewski T.M."/>
            <person name="Davidsen T.M."/>
            <person name="Wayne K.J."/>
            <person name="Tettelin H."/>
            <person name="Glass J.I."/>
            <person name="Rusch D."/>
            <person name="Podicherti R."/>
            <person name="Tsui H.-C.T."/>
            <person name="Winkler M.E."/>
        </authorList>
    </citation>
    <scope>NUCLEOTIDE SEQUENCE</scope>
</reference>
<dbReference type="InterPro" id="IPR032710">
    <property type="entry name" value="NTF2-like_dom_sf"/>
</dbReference>
<evidence type="ECO:0000313" key="1">
    <source>
        <dbReference type="EMBL" id="SVA09462.1"/>
    </source>
</evidence>
<protein>
    <recommendedName>
        <fullName evidence="2">DUF4440 domain-containing protein</fullName>
    </recommendedName>
</protein>
<dbReference type="SUPFAM" id="SSF54427">
    <property type="entry name" value="NTF2-like"/>
    <property type="match status" value="1"/>
</dbReference>
<organism evidence="1">
    <name type="scientific">marine metagenome</name>
    <dbReference type="NCBI Taxonomy" id="408172"/>
    <lineage>
        <taxon>unclassified sequences</taxon>
        <taxon>metagenomes</taxon>
        <taxon>ecological metagenomes</taxon>
    </lineage>
</organism>
<gene>
    <name evidence="1" type="ORF">METZ01_LOCUS62316</name>
</gene>
<dbReference type="EMBL" id="UINC01003814">
    <property type="protein sequence ID" value="SVA09462.1"/>
    <property type="molecule type" value="Genomic_DNA"/>
</dbReference>
<dbReference type="AlphaFoldDB" id="A0A381SZQ0"/>
<dbReference type="Gene3D" id="3.10.450.50">
    <property type="match status" value="1"/>
</dbReference>
<evidence type="ECO:0008006" key="2">
    <source>
        <dbReference type="Google" id="ProtNLM"/>
    </source>
</evidence>
<name>A0A381SZQ0_9ZZZZ</name>
<accession>A0A381SZQ0</accession>
<proteinExistence type="predicted"/>